<dbReference type="RefSeq" id="WP_119927489.1">
    <property type="nucleotide sequence ID" value="NZ_QZEY01000005.1"/>
</dbReference>
<name>A0A3A4ASG9_9ACTN</name>
<dbReference type="InterPro" id="IPR002818">
    <property type="entry name" value="DJ-1/PfpI"/>
</dbReference>
<sequence length="213" mass="22655">MLVAVPLFDRFTSLDAVGAYEVLSFLPDVEVVFVAAERGPVRDVRGWLAMTAGATFDEVESCDLLLVPGGPGTRVLLEENPLLDWIRRMDATSEWTASVCTGSLLLGAAGLLTGLKATTHWASAELLESLGASYTTDRVVFQGKVVTAAGVSAGIDMALALVARLTDELTARAVQLGIEYDPQPPFDSGSPLTATSEIRARFRELAAQRARAS</sequence>
<dbReference type="GO" id="GO:0006355">
    <property type="term" value="P:regulation of DNA-templated transcription"/>
    <property type="evidence" value="ECO:0007669"/>
    <property type="project" value="TreeGrafter"/>
</dbReference>
<dbReference type="InterPro" id="IPR029062">
    <property type="entry name" value="Class_I_gatase-like"/>
</dbReference>
<evidence type="ECO:0000259" key="1">
    <source>
        <dbReference type="Pfam" id="PF01965"/>
    </source>
</evidence>
<gene>
    <name evidence="2" type="ORF">D5H75_17325</name>
</gene>
<feature type="domain" description="DJ-1/PfpI" evidence="1">
    <location>
        <begin position="3"/>
        <end position="163"/>
    </location>
</feature>
<reference evidence="2 3" key="1">
    <citation type="submission" date="2018-09" db="EMBL/GenBank/DDBJ databases">
        <title>YIM 75507 draft genome.</title>
        <authorList>
            <person name="Tang S."/>
            <person name="Feng Y."/>
        </authorList>
    </citation>
    <scope>NUCLEOTIDE SEQUENCE [LARGE SCALE GENOMIC DNA]</scope>
    <source>
        <strain evidence="2 3">YIM 75507</strain>
    </source>
</reference>
<proteinExistence type="predicted"/>
<dbReference type="AlphaFoldDB" id="A0A3A4ASG9"/>
<organism evidence="2 3">
    <name type="scientific">Bailinhaonella thermotolerans</name>
    <dbReference type="NCBI Taxonomy" id="1070861"/>
    <lineage>
        <taxon>Bacteria</taxon>
        <taxon>Bacillati</taxon>
        <taxon>Actinomycetota</taxon>
        <taxon>Actinomycetes</taxon>
        <taxon>Streptosporangiales</taxon>
        <taxon>Streptosporangiaceae</taxon>
        <taxon>Bailinhaonella</taxon>
    </lineage>
</organism>
<accession>A0A3A4ASG9</accession>
<dbReference type="CDD" id="cd03139">
    <property type="entry name" value="GATase1_PfpI_2"/>
    <property type="match status" value="1"/>
</dbReference>
<dbReference type="SUPFAM" id="SSF52317">
    <property type="entry name" value="Class I glutamine amidotransferase-like"/>
    <property type="match status" value="1"/>
</dbReference>
<protein>
    <submittedName>
        <fullName evidence="2">DJ-1/PfpI family protein</fullName>
    </submittedName>
</protein>
<dbReference type="Gene3D" id="3.40.50.880">
    <property type="match status" value="1"/>
</dbReference>
<dbReference type="InterPro" id="IPR052158">
    <property type="entry name" value="INH-QAR"/>
</dbReference>
<evidence type="ECO:0000313" key="2">
    <source>
        <dbReference type="EMBL" id="RJL32171.1"/>
    </source>
</evidence>
<dbReference type="PANTHER" id="PTHR43130">
    <property type="entry name" value="ARAC-FAMILY TRANSCRIPTIONAL REGULATOR"/>
    <property type="match status" value="1"/>
</dbReference>
<dbReference type="PANTHER" id="PTHR43130:SF2">
    <property type="entry name" value="DJ-1_PFPI DOMAIN-CONTAINING PROTEIN"/>
    <property type="match status" value="1"/>
</dbReference>
<dbReference type="Proteomes" id="UP000265768">
    <property type="component" value="Unassembled WGS sequence"/>
</dbReference>
<dbReference type="OrthoDB" id="4265717at2"/>
<evidence type="ECO:0000313" key="3">
    <source>
        <dbReference type="Proteomes" id="UP000265768"/>
    </source>
</evidence>
<dbReference type="EMBL" id="QZEY01000005">
    <property type="protein sequence ID" value="RJL32171.1"/>
    <property type="molecule type" value="Genomic_DNA"/>
</dbReference>
<keyword evidence="3" id="KW-1185">Reference proteome</keyword>
<dbReference type="Pfam" id="PF01965">
    <property type="entry name" value="DJ-1_PfpI"/>
    <property type="match status" value="1"/>
</dbReference>
<comment type="caution">
    <text evidence="2">The sequence shown here is derived from an EMBL/GenBank/DDBJ whole genome shotgun (WGS) entry which is preliminary data.</text>
</comment>